<feature type="transmembrane region" description="Helical" evidence="1">
    <location>
        <begin position="46"/>
        <end position="66"/>
    </location>
</feature>
<dbReference type="InterPro" id="IPR025665">
    <property type="entry name" value="Beta-barrel_OMP_2"/>
</dbReference>
<feature type="domain" description="Outer membrane protein beta-barrel" evidence="2">
    <location>
        <begin position="242"/>
        <end position="453"/>
    </location>
</feature>
<reference evidence="3 4" key="1">
    <citation type="submission" date="2017-02" db="EMBL/GenBank/DDBJ databases">
        <authorList>
            <person name="Peterson S.W."/>
        </authorList>
    </citation>
    <scope>NUCLEOTIDE SEQUENCE [LARGE SCALE GENOMIC DNA]</scope>
    <source>
        <strain evidence="3 4">DSM 22335</strain>
    </source>
</reference>
<name>A0A1T4QVX8_9BACT</name>
<dbReference type="STRING" id="413434.SAMN04488132_109138"/>
<dbReference type="RefSeq" id="WP_078832231.1">
    <property type="nucleotide sequence ID" value="NZ_FUWH01000009.1"/>
</dbReference>
<accession>A0A1T4QVX8</accession>
<keyword evidence="1" id="KW-0812">Transmembrane</keyword>
<dbReference type="AlphaFoldDB" id="A0A1T4QVX8"/>
<keyword evidence="1" id="KW-1133">Transmembrane helix</keyword>
<dbReference type="OrthoDB" id="619917at2"/>
<evidence type="ECO:0000256" key="1">
    <source>
        <dbReference type="SAM" id="Phobius"/>
    </source>
</evidence>
<proteinExistence type="predicted"/>
<gene>
    <name evidence="3" type="ORF">SAMN04488132_109138</name>
</gene>
<protein>
    <submittedName>
        <fullName evidence="3">Outer membrane protein beta-barrel domain-containing protein</fullName>
    </submittedName>
</protein>
<sequence length="479" mass="52552">MTDSPFDNFIRNSLREHAAPVPEGLWDKIHPEKDRRRAVPLFRRPAAWLALAAIIAGLVAGSYFWFTGKSGQDATGMATAISPDNNNSNTDPKINESITAAAAGKDSGTHEQSDLNETGMQANKTSVAPNLIVAQQATSPHLTSPHSGIPQTSKIPASLLSNAIGNEYTPSYTEQTPVIAAEEYANYSAFNFSEAATVNGSRFSLRNNFEAPEMVNAVTHTRSFPNTYRCPGTGTGIFNTDWQLEVYASPDMAFRSVQNVSASAQYMARKDSSTSMRPGFTAGIRIVKPLSDQFLLKTGIQYTQMNEKFTYRTENEIRTTTVVTTRQIIRAPGDTVLVSDTSTLQQIGYRNNTIRNRFRSIDIPLTAGYQFGTEDNDIRVGINAGVIFNLSSWYEGVILDTSLAAVPVNKDAGGMYKSRLGLGLYGSISLMKRIGDNTHLFFEPYFRYNLGSMTTADASFKQRFSLGGLAVGLRFNLNR</sequence>
<evidence type="ECO:0000313" key="3">
    <source>
        <dbReference type="EMBL" id="SKA07796.1"/>
    </source>
</evidence>
<keyword evidence="4" id="KW-1185">Reference proteome</keyword>
<evidence type="ECO:0000313" key="4">
    <source>
        <dbReference type="Proteomes" id="UP000190888"/>
    </source>
</evidence>
<organism evidence="3 4">
    <name type="scientific">Sediminibacterium ginsengisoli</name>
    <dbReference type="NCBI Taxonomy" id="413434"/>
    <lineage>
        <taxon>Bacteria</taxon>
        <taxon>Pseudomonadati</taxon>
        <taxon>Bacteroidota</taxon>
        <taxon>Chitinophagia</taxon>
        <taxon>Chitinophagales</taxon>
        <taxon>Chitinophagaceae</taxon>
        <taxon>Sediminibacterium</taxon>
    </lineage>
</organism>
<evidence type="ECO:0000259" key="2">
    <source>
        <dbReference type="Pfam" id="PF13568"/>
    </source>
</evidence>
<dbReference type="Proteomes" id="UP000190888">
    <property type="component" value="Unassembled WGS sequence"/>
</dbReference>
<dbReference type="Pfam" id="PF13568">
    <property type="entry name" value="OMP_b-brl_2"/>
    <property type="match status" value="1"/>
</dbReference>
<dbReference type="EMBL" id="FUWH01000009">
    <property type="protein sequence ID" value="SKA07796.1"/>
    <property type="molecule type" value="Genomic_DNA"/>
</dbReference>
<keyword evidence="1" id="KW-0472">Membrane</keyword>